<evidence type="ECO:0000256" key="3">
    <source>
        <dbReference type="ARBA" id="ARBA00034252"/>
    </source>
</evidence>
<dbReference type="InterPro" id="IPR020845">
    <property type="entry name" value="AMP-binding_CS"/>
</dbReference>
<comment type="caution">
    <text evidence="6">The sequence shown here is derived from an EMBL/GenBank/DDBJ whole genome shotgun (WGS) entry which is preliminary data.</text>
</comment>
<dbReference type="Pfam" id="PF00501">
    <property type="entry name" value="AMP-binding"/>
    <property type="match status" value="1"/>
</dbReference>
<dbReference type="PANTHER" id="PTHR43201:SF8">
    <property type="entry name" value="ACYL-COA SYNTHETASE FAMILY MEMBER 3"/>
    <property type="match status" value="1"/>
</dbReference>
<dbReference type="GO" id="GO:0009698">
    <property type="term" value="P:phenylpropanoid metabolic process"/>
    <property type="evidence" value="ECO:0007669"/>
    <property type="project" value="UniProtKB-ARBA"/>
</dbReference>
<accession>A0A0K9NU75</accession>
<dbReference type="Proteomes" id="UP000036987">
    <property type="component" value="Unassembled WGS sequence"/>
</dbReference>
<comment type="similarity">
    <text evidence="1">Belongs to the ATP-dependent AMP-binding enzyme family.</text>
</comment>
<dbReference type="InterPro" id="IPR025110">
    <property type="entry name" value="AMP-bd_C"/>
</dbReference>
<dbReference type="Pfam" id="PF13193">
    <property type="entry name" value="AMP-binding_C"/>
    <property type="match status" value="1"/>
</dbReference>
<evidence type="ECO:0000259" key="4">
    <source>
        <dbReference type="Pfam" id="PF00501"/>
    </source>
</evidence>
<dbReference type="EC" id="6.2.1.12" evidence="2"/>
<dbReference type="PROSITE" id="PS00455">
    <property type="entry name" value="AMP_BINDING"/>
    <property type="match status" value="1"/>
</dbReference>
<dbReference type="PANTHER" id="PTHR43201">
    <property type="entry name" value="ACYL-COA SYNTHETASE"/>
    <property type="match status" value="1"/>
</dbReference>
<keyword evidence="7" id="KW-1185">Reference proteome</keyword>
<dbReference type="CDD" id="cd05941">
    <property type="entry name" value="MCS"/>
    <property type="match status" value="1"/>
</dbReference>
<dbReference type="EMBL" id="LFYR01001623">
    <property type="protein sequence ID" value="KMZ60168.1"/>
    <property type="molecule type" value="Genomic_DNA"/>
</dbReference>
<organism evidence="6 7">
    <name type="scientific">Zostera marina</name>
    <name type="common">Eelgrass</name>
    <dbReference type="NCBI Taxonomy" id="29655"/>
    <lineage>
        <taxon>Eukaryota</taxon>
        <taxon>Viridiplantae</taxon>
        <taxon>Streptophyta</taxon>
        <taxon>Embryophyta</taxon>
        <taxon>Tracheophyta</taxon>
        <taxon>Spermatophyta</taxon>
        <taxon>Magnoliopsida</taxon>
        <taxon>Liliopsida</taxon>
        <taxon>Zosteraceae</taxon>
        <taxon>Zostera</taxon>
    </lineage>
</organism>
<comment type="catalytic activity">
    <reaction evidence="3">
        <text>(E)-4-coumarate + ATP + CoA = (E)-4-coumaroyl-CoA + AMP + diphosphate</text>
        <dbReference type="Rhea" id="RHEA:19641"/>
        <dbReference type="ChEBI" id="CHEBI:12876"/>
        <dbReference type="ChEBI" id="CHEBI:30616"/>
        <dbReference type="ChEBI" id="CHEBI:33019"/>
        <dbReference type="ChEBI" id="CHEBI:57287"/>
        <dbReference type="ChEBI" id="CHEBI:85008"/>
        <dbReference type="ChEBI" id="CHEBI:456215"/>
        <dbReference type="EC" id="6.2.1.12"/>
    </reaction>
    <physiologicalReaction direction="left-to-right" evidence="3">
        <dbReference type="Rhea" id="RHEA:19642"/>
    </physiologicalReaction>
</comment>
<dbReference type="GO" id="GO:0006631">
    <property type="term" value="P:fatty acid metabolic process"/>
    <property type="evidence" value="ECO:0000318"/>
    <property type="project" value="GO_Central"/>
</dbReference>
<dbReference type="Gene3D" id="3.40.50.12780">
    <property type="entry name" value="N-terminal domain of ligase-like"/>
    <property type="match status" value="1"/>
</dbReference>
<evidence type="ECO:0000313" key="6">
    <source>
        <dbReference type="EMBL" id="KMZ60168.1"/>
    </source>
</evidence>
<protein>
    <recommendedName>
        <fullName evidence="2">4-coumarate--CoA ligase</fullName>
        <ecNumber evidence="2">6.2.1.12</ecNumber>
    </recommendedName>
</protein>
<evidence type="ECO:0000256" key="1">
    <source>
        <dbReference type="ARBA" id="ARBA00006432"/>
    </source>
</evidence>
<dbReference type="AlphaFoldDB" id="A0A0K9NU75"/>
<dbReference type="SUPFAM" id="SSF56801">
    <property type="entry name" value="Acetyl-CoA synthetase-like"/>
    <property type="match status" value="1"/>
</dbReference>
<proteinExistence type="inferred from homology"/>
<gene>
    <name evidence="6" type="ORF">ZOSMA_5G00290</name>
</gene>
<dbReference type="InterPro" id="IPR000873">
    <property type="entry name" value="AMP-dep_synth/lig_dom"/>
</dbReference>
<sequence length="629" mass="70047">MRATFKSFNCISTCCRNHVFHRSRSKPPPTHIIAPTRFFFFVFVFSRSILPPCRHFSVNNSVSGREKVGGFLFPKYMDFIKAILKRDPSGYDTVAVRENKKSYTYDQIVTSAWNTSDLLRDSGLNVEYGTNGFANLNGARIAIFAKPSAEFVAGLFGIWLGGGIAVPLALSHPEEELLYVMNDSEVSMILSTAEHQEPMKSVAAKCAAQYSLIPEVSSIMSKSDRIDNYEHDHLPESKLRTKFADSLTTDGDDSALIIYTSGTTGKPKGVVHTHKSISAQVQMLIEAWDYSSEDTFLNCLPLHHVHGLFNALLAPLYAGSVVEFLPKFSVRGVWQRLSESYPEDGSTVIDAITVFTGVPTMYTWLLQSYDQMDPKSQSSCSYAAHKLRLMMCGSSALPLPIMKQWESVTGHRLLERYGMTEFVMALSNPIKGERRGGTVGKPLPQVEAKILVDKENDPNASGIGELCIRSPSLFKEYWKRHEATTESFTDDGFFKTGDTVKVDENDYYIIMGRTNADIMKVGGFKLSALEIESVLLEHPAISECAVLGLPDKDYGEAVCVIIVPQVDAMSGNLQDLKASLSLKELQAWSKKKLAPYKIPTKLVIWEKLPRNAMGKVNKKDLKKLLQQQP</sequence>
<evidence type="ECO:0000256" key="2">
    <source>
        <dbReference type="ARBA" id="ARBA00012959"/>
    </source>
</evidence>
<dbReference type="InterPro" id="IPR042099">
    <property type="entry name" value="ANL_N_sf"/>
</dbReference>
<reference evidence="7" key="1">
    <citation type="journal article" date="2016" name="Nature">
        <title>The genome of the seagrass Zostera marina reveals angiosperm adaptation to the sea.</title>
        <authorList>
            <person name="Olsen J.L."/>
            <person name="Rouze P."/>
            <person name="Verhelst B."/>
            <person name="Lin Y.-C."/>
            <person name="Bayer T."/>
            <person name="Collen J."/>
            <person name="Dattolo E."/>
            <person name="De Paoli E."/>
            <person name="Dittami S."/>
            <person name="Maumus F."/>
            <person name="Michel G."/>
            <person name="Kersting A."/>
            <person name="Lauritano C."/>
            <person name="Lohaus R."/>
            <person name="Toepel M."/>
            <person name="Tonon T."/>
            <person name="Vanneste K."/>
            <person name="Amirebrahimi M."/>
            <person name="Brakel J."/>
            <person name="Bostroem C."/>
            <person name="Chovatia M."/>
            <person name="Grimwood J."/>
            <person name="Jenkins J.W."/>
            <person name="Jueterbock A."/>
            <person name="Mraz A."/>
            <person name="Stam W.T."/>
            <person name="Tice H."/>
            <person name="Bornberg-Bauer E."/>
            <person name="Green P.J."/>
            <person name="Pearson G.A."/>
            <person name="Procaccini G."/>
            <person name="Duarte C.M."/>
            <person name="Schmutz J."/>
            <person name="Reusch T.B.H."/>
            <person name="Van de Peer Y."/>
        </authorList>
    </citation>
    <scope>NUCLEOTIDE SEQUENCE [LARGE SCALE GENOMIC DNA]</scope>
    <source>
        <strain evidence="7">cv. Finnish</strain>
    </source>
</reference>
<feature type="domain" description="AMP-binding enzyme C-terminal" evidence="5">
    <location>
        <begin position="530"/>
        <end position="615"/>
    </location>
</feature>
<evidence type="ECO:0000313" key="7">
    <source>
        <dbReference type="Proteomes" id="UP000036987"/>
    </source>
</evidence>
<feature type="domain" description="AMP-dependent synthetase/ligase" evidence="4">
    <location>
        <begin position="92"/>
        <end position="478"/>
    </location>
</feature>
<name>A0A0K9NU75_ZOSMR</name>
<dbReference type="OMA" id="IYEYYGM"/>
<dbReference type="InterPro" id="IPR045851">
    <property type="entry name" value="AMP-bd_C_sf"/>
</dbReference>
<dbReference type="Gene3D" id="3.30.300.30">
    <property type="match status" value="1"/>
</dbReference>
<dbReference type="STRING" id="29655.A0A0K9NU75"/>
<evidence type="ECO:0000259" key="5">
    <source>
        <dbReference type="Pfam" id="PF13193"/>
    </source>
</evidence>
<dbReference type="GO" id="GO:0031956">
    <property type="term" value="F:medium-chain fatty acid-CoA ligase activity"/>
    <property type="evidence" value="ECO:0000318"/>
    <property type="project" value="GO_Central"/>
</dbReference>
<dbReference type="OrthoDB" id="2962993at2759"/>
<dbReference type="GO" id="GO:0016207">
    <property type="term" value="F:4-coumarate-CoA ligase activity"/>
    <property type="evidence" value="ECO:0007669"/>
    <property type="project" value="UniProtKB-EC"/>
</dbReference>
<dbReference type="GO" id="GO:0106290">
    <property type="term" value="F:trans-cinnamate-CoA ligase activity"/>
    <property type="evidence" value="ECO:0007669"/>
    <property type="project" value="UniProtKB-ARBA"/>
</dbReference>